<dbReference type="SUPFAM" id="SSF101936">
    <property type="entry name" value="DNA-binding pseudobarrel domain"/>
    <property type="match status" value="2"/>
</dbReference>
<dbReference type="PROSITE" id="PS50863">
    <property type="entry name" value="B3"/>
    <property type="match status" value="2"/>
</dbReference>
<keyword evidence="2" id="KW-0805">Transcription regulation</keyword>
<gene>
    <name evidence="7" type="ORF">Pyn_33855</name>
</gene>
<proteinExistence type="predicted"/>
<evidence type="ECO:0000256" key="5">
    <source>
        <dbReference type="ARBA" id="ARBA00023242"/>
    </source>
</evidence>
<evidence type="ECO:0000313" key="7">
    <source>
        <dbReference type="EMBL" id="PQM41755.1"/>
    </source>
</evidence>
<keyword evidence="3" id="KW-0238">DNA-binding</keyword>
<dbReference type="InterPro" id="IPR003340">
    <property type="entry name" value="B3_DNA-bd"/>
</dbReference>
<feature type="domain" description="TF-B3" evidence="6">
    <location>
        <begin position="160"/>
        <end position="252"/>
    </location>
</feature>
<comment type="caution">
    <text evidence="7">The sequence shown here is derived from an EMBL/GenBank/DDBJ whole genome shotgun (WGS) entry which is preliminary data.</text>
</comment>
<comment type="subcellular location">
    <subcellularLocation>
        <location evidence="1">Nucleus</location>
    </subcellularLocation>
</comment>
<keyword evidence="4" id="KW-0804">Transcription</keyword>
<dbReference type="CDD" id="cd10017">
    <property type="entry name" value="B3_DNA"/>
    <property type="match status" value="2"/>
</dbReference>
<dbReference type="PANTHER" id="PTHR31391">
    <property type="entry name" value="B3 DOMAIN-CONTAINING PROTEIN OS11G0197600-RELATED"/>
    <property type="match status" value="1"/>
</dbReference>
<evidence type="ECO:0000313" key="8">
    <source>
        <dbReference type="Proteomes" id="UP000250321"/>
    </source>
</evidence>
<evidence type="ECO:0000256" key="4">
    <source>
        <dbReference type="ARBA" id="ARBA00023163"/>
    </source>
</evidence>
<dbReference type="Gene3D" id="2.40.330.10">
    <property type="entry name" value="DNA-binding pseudobarrel domain"/>
    <property type="match status" value="2"/>
</dbReference>
<dbReference type="InterPro" id="IPR044837">
    <property type="entry name" value="REM16-like"/>
</dbReference>
<reference evidence="7 8" key="1">
    <citation type="submission" date="2018-02" db="EMBL/GenBank/DDBJ databases">
        <title>Draft genome of wild Prunus yedoensis var. nudiflora.</title>
        <authorList>
            <person name="Baek S."/>
            <person name="Kim J.-H."/>
            <person name="Choi K."/>
            <person name="Kim G.-B."/>
            <person name="Cho A."/>
            <person name="Jang H."/>
            <person name="Shin C.-H."/>
            <person name="Yu H.-J."/>
            <person name="Mun J.-H."/>
        </authorList>
    </citation>
    <scope>NUCLEOTIDE SEQUENCE [LARGE SCALE GENOMIC DNA]</scope>
    <source>
        <strain evidence="8">cv. Jeju island</strain>
        <tissue evidence="7">Leaf</tissue>
    </source>
</reference>
<evidence type="ECO:0000259" key="6">
    <source>
        <dbReference type="PROSITE" id="PS50863"/>
    </source>
</evidence>
<accession>A0A314UW37</accession>
<sequence length="255" mass="29097">MSTTRRVIKRTRSAKVIALQRAKAFKSDKPSFIVPLTRSYTNRSFAWLPSDFSFHMTRLSNNSGNVMFRVLDGRTWSLGLKCEKAKRKARFQSGWFKFVRDNNLKIGDVCVFVLVDDIRLTFEVVIFRAIEAANTLSPVMESGTDRALQRARAFRSEYPSSTVVMHPSYIRARYLNIGAKFIKKHLLNRSRDNAILRVSGGRTWPVSLGQRGKGVRFQTGWMKFVQDNQLEIGDGKATEVRGSVQVEKLKEKPDG</sequence>
<dbReference type="STRING" id="2094558.A0A314UW37"/>
<dbReference type="Proteomes" id="UP000250321">
    <property type="component" value="Unassembled WGS sequence"/>
</dbReference>
<dbReference type="InterPro" id="IPR015300">
    <property type="entry name" value="DNA-bd_pseudobarrel_sf"/>
</dbReference>
<dbReference type="OrthoDB" id="1869398at2759"/>
<keyword evidence="8" id="KW-1185">Reference proteome</keyword>
<protein>
    <recommendedName>
        <fullName evidence="6">TF-B3 domain-containing protein</fullName>
    </recommendedName>
</protein>
<dbReference type="Pfam" id="PF02362">
    <property type="entry name" value="B3"/>
    <property type="match status" value="2"/>
</dbReference>
<dbReference type="PANTHER" id="PTHR31391:SF64">
    <property type="entry name" value="B3 DOMAIN-CONTAINING PROTEIN OS06G0112300"/>
    <property type="match status" value="1"/>
</dbReference>
<evidence type="ECO:0000256" key="3">
    <source>
        <dbReference type="ARBA" id="ARBA00023125"/>
    </source>
</evidence>
<dbReference type="EMBL" id="PJQY01002920">
    <property type="protein sequence ID" value="PQM41755.1"/>
    <property type="molecule type" value="Genomic_DNA"/>
</dbReference>
<evidence type="ECO:0000256" key="1">
    <source>
        <dbReference type="ARBA" id="ARBA00004123"/>
    </source>
</evidence>
<keyword evidence="5" id="KW-0539">Nucleus</keyword>
<name>A0A314UW37_PRUYE</name>
<dbReference type="GO" id="GO:0005634">
    <property type="term" value="C:nucleus"/>
    <property type="evidence" value="ECO:0007669"/>
    <property type="project" value="UniProtKB-SubCell"/>
</dbReference>
<dbReference type="GO" id="GO:0003677">
    <property type="term" value="F:DNA binding"/>
    <property type="evidence" value="ECO:0007669"/>
    <property type="project" value="UniProtKB-KW"/>
</dbReference>
<evidence type="ECO:0000256" key="2">
    <source>
        <dbReference type="ARBA" id="ARBA00023015"/>
    </source>
</evidence>
<organism evidence="7 8">
    <name type="scientific">Prunus yedoensis var. nudiflora</name>
    <dbReference type="NCBI Taxonomy" id="2094558"/>
    <lineage>
        <taxon>Eukaryota</taxon>
        <taxon>Viridiplantae</taxon>
        <taxon>Streptophyta</taxon>
        <taxon>Embryophyta</taxon>
        <taxon>Tracheophyta</taxon>
        <taxon>Spermatophyta</taxon>
        <taxon>Magnoliopsida</taxon>
        <taxon>eudicotyledons</taxon>
        <taxon>Gunneridae</taxon>
        <taxon>Pentapetalae</taxon>
        <taxon>rosids</taxon>
        <taxon>fabids</taxon>
        <taxon>Rosales</taxon>
        <taxon>Rosaceae</taxon>
        <taxon>Amygdaloideae</taxon>
        <taxon>Amygdaleae</taxon>
        <taxon>Prunus</taxon>
    </lineage>
</organism>
<dbReference type="SMART" id="SM01019">
    <property type="entry name" value="B3"/>
    <property type="match status" value="2"/>
</dbReference>
<feature type="domain" description="TF-B3" evidence="6">
    <location>
        <begin position="31"/>
        <end position="130"/>
    </location>
</feature>
<dbReference type="AlphaFoldDB" id="A0A314UW37"/>